<reference evidence="2 3" key="1">
    <citation type="submission" date="2017-10" db="EMBL/GenBank/DDBJ databases">
        <title>Genomics of the genus Arcobacter.</title>
        <authorList>
            <person name="Perez-Cataluna A."/>
            <person name="Figueras M.J."/>
        </authorList>
    </citation>
    <scope>NUCLEOTIDE SEQUENCE [LARGE SCALE GENOMIC DNA]</scope>
    <source>
        <strain evidence="2 3">CECT 8987</strain>
    </source>
</reference>
<organism evidence="2 3">
    <name type="scientific">Candidatus Marinarcus aquaticus</name>
    <dbReference type="NCBI Taxonomy" id="2044504"/>
    <lineage>
        <taxon>Bacteria</taxon>
        <taxon>Pseudomonadati</taxon>
        <taxon>Campylobacterota</taxon>
        <taxon>Epsilonproteobacteria</taxon>
        <taxon>Campylobacterales</taxon>
        <taxon>Arcobacteraceae</taxon>
        <taxon>Candidatus Marinarcus</taxon>
    </lineage>
</organism>
<gene>
    <name evidence="2" type="ORF">CRV04_06655</name>
</gene>
<dbReference type="InterPro" id="IPR016097">
    <property type="entry name" value="DUF695"/>
</dbReference>
<name>A0A4Q0XVH3_9BACT</name>
<protein>
    <recommendedName>
        <fullName evidence="1">DUF695 domain-containing protein</fullName>
    </recommendedName>
</protein>
<evidence type="ECO:0000259" key="1">
    <source>
        <dbReference type="Pfam" id="PF05117"/>
    </source>
</evidence>
<feature type="domain" description="DUF695" evidence="1">
    <location>
        <begin position="10"/>
        <end position="129"/>
    </location>
</feature>
<proteinExistence type="predicted"/>
<dbReference type="OrthoDB" id="5348086at2"/>
<dbReference type="Proteomes" id="UP000290657">
    <property type="component" value="Unassembled WGS sequence"/>
</dbReference>
<comment type="caution">
    <text evidence="2">The sequence shown here is derived from an EMBL/GenBank/DDBJ whole genome shotgun (WGS) entry which is preliminary data.</text>
</comment>
<dbReference type="AlphaFoldDB" id="A0A4Q0XVH3"/>
<accession>A0A4Q0XVH3</accession>
<dbReference type="RefSeq" id="WP_128996046.1">
    <property type="nucleotide sequence ID" value="NZ_PDKN01000003.1"/>
</dbReference>
<dbReference type="Pfam" id="PF05117">
    <property type="entry name" value="DUF695"/>
    <property type="match status" value="1"/>
</dbReference>
<sequence length="134" mass="15572">MENEDWRLVHTNDINQILKVRTHIIDKKKSVFKELLIIKHQYTTSDDVLFPEVSTLGFLNSLEQQALLPLEKEGVFVFVATNIAKGNIELYLYCKDAKSAVMLCIETLKKMPAFKVEFEIRNDPNWSQFILLNV</sequence>
<evidence type="ECO:0000313" key="2">
    <source>
        <dbReference type="EMBL" id="RXJ58183.1"/>
    </source>
</evidence>
<dbReference type="EMBL" id="PDKN01000003">
    <property type="protein sequence ID" value="RXJ58183.1"/>
    <property type="molecule type" value="Genomic_DNA"/>
</dbReference>
<keyword evidence="3" id="KW-1185">Reference proteome</keyword>
<evidence type="ECO:0000313" key="3">
    <source>
        <dbReference type="Proteomes" id="UP000290657"/>
    </source>
</evidence>